<comment type="pathway">
    <text evidence="2 7">Secondary metabolite metabolism; methylglyoxal degradation; (R)-lactate from methylglyoxal: step 2/2.</text>
</comment>
<gene>
    <name evidence="7 9" type="primary">gloB</name>
    <name evidence="9" type="ORF">GCM10022278_05560</name>
</gene>
<dbReference type="NCBIfam" id="TIGR03413">
    <property type="entry name" value="GSH_gloB"/>
    <property type="match status" value="1"/>
</dbReference>
<reference evidence="10" key="1">
    <citation type="journal article" date="2019" name="Int. J. Syst. Evol. Microbiol.">
        <title>The Global Catalogue of Microorganisms (GCM) 10K type strain sequencing project: providing services to taxonomists for standard genome sequencing and annotation.</title>
        <authorList>
            <consortium name="The Broad Institute Genomics Platform"/>
            <consortium name="The Broad Institute Genome Sequencing Center for Infectious Disease"/>
            <person name="Wu L."/>
            <person name="Ma J."/>
        </authorList>
    </citation>
    <scope>NUCLEOTIDE SEQUENCE [LARGE SCALE GENOMIC DNA]</scope>
    <source>
        <strain evidence="10">JCM 17555</strain>
    </source>
</reference>
<keyword evidence="10" id="KW-1185">Reference proteome</keyword>
<dbReference type="InterPro" id="IPR001279">
    <property type="entry name" value="Metallo-B-lactamas"/>
</dbReference>
<evidence type="ECO:0000313" key="9">
    <source>
        <dbReference type="EMBL" id="GAA3949276.1"/>
    </source>
</evidence>
<evidence type="ECO:0000256" key="1">
    <source>
        <dbReference type="ARBA" id="ARBA00001623"/>
    </source>
</evidence>
<organism evidence="9 10">
    <name type="scientific">Allohahella marinimesophila</name>
    <dbReference type="NCBI Taxonomy" id="1054972"/>
    <lineage>
        <taxon>Bacteria</taxon>
        <taxon>Pseudomonadati</taxon>
        <taxon>Pseudomonadota</taxon>
        <taxon>Gammaproteobacteria</taxon>
        <taxon>Oceanospirillales</taxon>
        <taxon>Hahellaceae</taxon>
        <taxon>Allohahella</taxon>
    </lineage>
</organism>
<evidence type="ECO:0000259" key="8">
    <source>
        <dbReference type="SMART" id="SM00849"/>
    </source>
</evidence>
<dbReference type="SUPFAM" id="SSF56281">
    <property type="entry name" value="Metallo-hydrolase/oxidoreductase"/>
    <property type="match status" value="1"/>
</dbReference>
<feature type="binding site" evidence="7">
    <location>
        <position position="215"/>
    </location>
    <ligand>
        <name>Zn(2+)</name>
        <dbReference type="ChEBI" id="CHEBI:29105"/>
        <label>2</label>
    </ligand>
</feature>
<evidence type="ECO:0000256" key="6">
    <source>
        <dbReference type="ARBA" id="ARBA00022833"/>
    </source>
</evidence>
<dbReference type="Pfam" id="PF00753">
    <property type="entry name" value="Lactamase_B"/>
    <property type="match status" value="1"/>
</dbReference>
<keyword evidence="5 7" id="KW-0378">Hydrolase</keyword>
<feature type="binding site" evidence="7">
    <location>
        <position position="67"/>
    </location>
    <ligand>
        <name>Zn(2+)</name>
        <dbReference type="ChEBI" id="CHEBI:29105"/>
        <label>2</label>
    </ligand>
</feature>
<dbReference type="HAMAP" id="MF_01374">
    <property type="entry name" value="Glyoxalase_2"/>
    <property type="match status" value="1"/>
</dbReference>
<feature type="binding site" evidence="7">
    <location>
        <position position="177"/>
    </location>
    <ligand>
        <name>Zn(2+)</name>
        <dbReference type="ChEBI" id="CHEBI:29105"/>
        <label>2</label>
    </ligand>
</feature>
<dbReference type="CDD" id="cd07723">
    <property type="entry name" value="hydroxyacylglutathione_hydrolase_MBL-fold"/>
    <property type="match status" value="1"/>
</dbReference>
<dbReference type="EC" id="3.1.2.6" evidence="7"/>
<sequence>MTGSIHPARIELEAVPAFNDNYIWCFRRIDSPLTWVVDPGQAAPAIAYLETRGLKLAGILLTHHHPDHTGGVGQLISECWHIEGECPVFGSRQSARADRIPHINRPLGAGEQFEAAGLTFETLSVPGHTLDHVAFFTDSPLELANTHRLSVLEKAACGADAVPPNGASARPLLFCGDTLFSAGCGRLFEGTPEQMLNSLDSMASLPASTMVCCGHEYTLANLAFTAGAWPDNKALPGYRDVCERLREAGEPTLPSSLAIEHRINPFMNPELTRFTDSDTDNAENCGKGQRMPSADQRLQAFTQLRAAKDKA</sequence>
<accession>A0ABP7NLZ2</accession>
<dbReference type="PANTHER" id="PTHR43705:SF1">
    <property type="entry name" value="HYDROXYACYLGLUTATHIONE HYDROLASE GLOB"/>
    <property type="match status" value="1"/>
</dbReference>
<evidence type="ECO:0000256" key="4">
    <source>
        <dbReference type="ARBA" id="ARBA00022723"/>
    </source>
</evidence>
<feature type="domain" description="Metallo-beta-lactamase" evidence="8">
    <location>
        <begin position="20"/>
        <end position="215"/>
    </location>
</feature>
<dbReference type="EMBL" id="BAABBO010000001">
    <property type="protein sequence ID" value="GAA3949276.1"/>
    <property type="molecule type" value="Genomic_DNA"/>
</dbReference>
<feature type="binding site" evidence="7">
    <location>
        <position position="177"/>
    </location>
    <ligand>
        <name>Zn(2+)</name>
        <dbReference type="ChEBI" id="CHEBI:29105"/>
        <label>1</label>
    </ligand>
</feature>
<dbReference type="InterPro" id="IPR017782">
    <property type="entry name" value="Hydroxyacylglutathione_Hdrlase"/>
</dbReference>
<dbReference type="Pfam" id="PF16123">
    <property type="entry name" value="HAGH_C"/>
    <property type="match status" value="1"/>
</dbReference>
<dbReference type="SMART" id="SM00849">
    <property type="entry name" value="Lactamase_B"/>
    <property type="match status" value="1"/>
</dbReference>
<feature type="binding site" evidence="7">
    <location>
        <position position="68"/>
    </location>
    <ligand>
        <name>Zn(2+)</name>
        <dbReference type="ChEBI" id="CHEBI:29105"/>
        <label>2</label>
    </ligand>
</feature>
<feature type="binding site" evidence="7">
    <location>
        <position position="65"/>
    </location>
    <ligand>
        <name>Zn(2+)</name>
        <dbReference type="ChEBI" id="CHEBI:29105"/>
        <label>1</label>
    </ligand>
</feature>
<dbReference type="PIRSF" id="PIRSF005457">
    <property type="entry name" value="Glx"/>
    <property type="match status" value="1"/>
</dbReference>
<feature type="binding site" evidence="7">
    <location>
        <position position="128"/>
    </location>
    <ligand>
        <name>Zn(2+)</name>
        <dbReference type="ChEBI" id="CHEBI:29105"/>
        <label>1</label>
    </ligand>
</feature>
<comment type="similarity">
    <text evidence="3 7">Belongs to the metallo-beta-lactamase superfamily. Glyoxalase II family.</text>
</comment>
<comment type="catalytic activity">
    <reaction evidence="1 7">
        <text>an S-(2-hydroxyacyl)glutathione + H2O = a 2-hydroxy carboxylate + glutathione + H(+)</text>
        <dbReference type="Rhea" id="RHEA:21864"/>
        <dbReference type="ChEBI" id="CHEBI:15377"/>
        <dbReference type="ChEBI" id="CHEBI:15378"/>
        <dbReference type="ChEBI" id="CHEBI:57925"/>
        <dbReference type="ChEBI" id="CHEBI:58896"/>
        <dbReference type="ChEBI" id="CHEBI:71261"/>
        <dbReference type="EC" id="3.1.2.6"/>
    </reaction>
</comment>
<dbReference type="GO" id="GO:0016787">
    <property type="term" value="F:hydrolase activity"/>
    <property type="evidence" value="ECO:0007669"/>
    <property type="project" value="UniProtKB-KW"/>
</dbReference>
<protein>
    <recommendedName>
        <fullName evidence="7">Hydroxyacylglutathione hydrolase</fullName>
        <ecNumber evidence="7">3.1.2.6</ecNumber>
    </recommendedName>
    <alternativeName>
        <fullName evidence="7">Glyoxalase II</fullName>
        <shortName evidence="7">Glx II</shortName>
    </alternativeName>
</protein>
<proteinExistence type="inferred from homology"/>
<evidence type="ECO:0000256" key="5">
    <source>
        <dbReference type="ARBA" id="ARBA00022801"/>
    </source>
</evidence>
<dbReference type="RefSeq" id="WP_344803044.1">
    <property type="nucleotide sequence ID" value="NZ_BAABBO010000001.1"/>
</dbReference>
<dbReference type="Proteomes" id="UP001501337">
    <property type="component" value="Unassembled WGS sequence"/>
</dbReference>
<keyword evidence="6 7" id="KW-0862">Zinc</keyword>
<evidence type="ECO:0000256" key="2">
    <source>
        <dbReference type="ARBA" id="ARBA00004963"/>
    </source>
</evidence>
<dbReference type="PANTHER" id="PTHR43705">
    <property type="entry name" value="HYDROXYACYLGLUTATHIONE HYDROLASE"/>
    <property type="match status" value="1"/>
</dbReference>
<dbReference type="InterPro" id="IPR035680">
    <property type="entry name" value="Clx_II_MBL"/>
</dbReference>
<keyword evidence="4 7" id="KW-0479">Metal-binding</keyword>
<comment type="function">
    <text evidence="7">Thiolesterase that catalyzes the hydrolysis of S-D-lactoyl-glutathione to form glutathione and D-lactic acid.</text>
</comment>
<dbReference type="InterPro" id="IPR050110">
    <property type="entry name" value="Glyoxalase_II_hydrolase"/>
</dbReference>
<comment type="cofactor">
    <cofactor evidence="7">
        <name>Zn(2+)</name>
        <dbReference type="ChEBI" id="CHEBI:29105"/>
    </cofactor>
    <text evidence="7">Binds 2 Zn(2+) ions per subunit.</text>
</comment>
<comment type="caution">
    <text evidence="9">The sequence shown here is derived from an EMBL/GenBank/DDBJ whole genome shotgun (WGS) entry which is preliminary data.</text>
</comment>
<evidence type="ECO:0000313" key="10">
    <source>
        <dbReference type="Proteomes" id="UP001501337"/>
    </source>
</evidence>
<dbReference type="InterPro" id="IPR032282">
    <property type="entry name" value="HAGH_C"/>
</dbReference>
<comment type="subunit">
    <text evidence="7">Monomer.</text>
</comment>
<feature type="binding site" evidence="7">
    <location>
        <position position="63"/>
    </location>
    <ligand>
        <name>Zn(2+)</name>
        <dbReference type="ChEBI" id="CHEBI:29105"/>
        <label>1</label>
    </ligand>
</feature>
<evidence type="ECO:0000256" key="7">
    <source>
        <dbReference type="HAMAP-Rule" id="MF_01374"/>
    </source>
</evidence>
<name>A0ABP7NLZ2_9GAMM</name>
<dbReference type="Gene3D" id="3.60.15.10">
    <property type="entry name" value="Ribonuclease Z/Hydroxyacylglutathione hydrolase-like"/>
    <property type="match status" value="1"/>
</dbReference>
<evidence type="ECO:0000256" key="3">
    <source>
        <dbReference type="ARBA" id="ARBA00006759"/>
    </source>
</evidence>
<dbReference type="InterPro" id="IPR036866">
    <property type="entry name" value="RibonucZ/Hydroxyglut_hydro"/>
</dbReference>